<dbReference type="Pfam" id="PF04117">
    <property type="entry name" value="Mpv17_PMP22"/>
    <property type="match status" value="1"/>
</dbReference>
<feature type="transmembrane region" description="Helical" evidence="6">
    <location>
        <begin position="66"/>
        <end position="86"/>
    </location>
</feature>
<dbReference type="GO" id="GO:0016020">
    <property type="term" value="C:membrane"/>
    <property type="evidence" value="ECO:0007669"/>
    <property type="project" value="UniProtKB-SubCell"/>
</dbReference>
<name>A0A7R9LCZ1_9ACAR</name>
<evidence type="ECO:0000256" key="3">
    <source>
        <dbReference type="ARBA" id="ARBA00022692"/>
    </source>
</evidence>
<keyword evidence="5 6" id="KW-0472">Membrane</keyword>
<comment type="similarity">
    <text evidence="2 6">Belongs to the peroxisomal membrane protein PXMP2/4 family.</text>
</comment>
<evidence type="ECO:0000256" key="5">
    <source>
        <dbReference type="ARBA" id="ARBA00023136"/>
    </source>
</evidence>
<accession>A0A7R9LCZ1</accession>
<dbReference type="OrthoDB" id="5345392at2759"/>
<dbReference type="InterPro" id="IPR007248">
    <property type="entry name" value="Mpv17_PMP22"/>
</dbReference>
<gene>
    <name evidence="7" type="ORF">ONB1V03_LOCUS1964</name>
</gene>
<keyword evidence="8" id="KW-1185">Reference proteome</keyword>
<dbReference type="EMBL" id="CAJPVJ010000410">
    <property type="protein sequence ID" value="CAG2162369.1"/>
    <property type="molecule type" value="Genomic_DNA"/>
</dbReference>
<dbReference type="Proteomes" id="UP000728032">
    <property type="component" value="Unassembled WGS sequence"/>
</dbReference>
<evidence type="ECO:0000256" key="2">
    <source>
        <dbReference type="ARBA" id="ARBA00006824"/>
    </source>
</evidence>
<evidence type="ECO:0008006" key="9">
    <source>
        <dbReference type="Google" id="ProtNLM"/>
    </source>
</evidence>
<dbReference type="GO" id="GO:0061668">
    <property type="term" value="P:mitochondrial ribosome assembly"/>
    <property type="evidence" value="ECO:0007669"/>
    <property type="project" value="TreeGrafter"/>
</dbReference>
<evidence type="ECO:0000256" key="1">
    <source>
        <dbReference type="ARBA" id="ARBA00004141"/>
    </source>
</evidence>
<dbReference type="GO" id="GO:0005739">
    <property type="term" value="C:mitochondrion"/>
    <property type="evidence" value="ECO:0007669"/>
    <property type="project" value="TreeGrafter"/>
</dbReference>
<evidence type="ECO:0000256" key="6">
    <source>
        <dbReference type="RuleBase" id="RU363053"/>
    </source>
</evidence>
<feature type="transmembrane region" description="Helical" evidence="6">
    <location>
        <begin position="170"/>
        <end position="190"/>
    </location>
</feature>
<keyword evidence="3 6" id="KW-0812">Transmembrane</keyword>
<sequence length="207" mass="24438">MFSNAVKSLFKRLYSPKYLVITNSMTGVVSVVIGDTIQQFLEYKFHKKWSQSSEQKEFQFNGRRNLNMSFAGIYFGIFGHFWYGFLDRRFPGSQRRAVLKKLAAEMAMGPPLVSGLFLIVSKLKAMSFENSWNDLKTNFVLICTQFVHQVEWLVYIPLQYLNFRYLPKQFRYLYVAIISLAYDAFLSYVIHKNDRLRRLKDAKEEEL</sequence>
<evidence type="ECO:0000313" key="8">
    <source>
        <dbReference type="Proteomes" id="UP000728032"/>
    </source>
</evidence>
<dbReference type="PANTHER" id="PTHR11266:SF8">
    <property type="entry name" value="MPV17-LIKE PROTEIN 2"/>
    <property type="match status" value="1"/>
</dbReference>
<protein>
    <recommendedName>
        <fullName evidence="9">Mpv17-like protein 2</fullName>
    </recommendedName>
</protein>
<keyword evidence="4 6" id="KW-1133">Transmembrane helix</keyword>
<proteinExistence type="inferred from homology"/>
<dbReference type="PANTHER" id="PTHR11266">
    <property type="entry name" value="PEROXISOMAL MEMBRANE PROTEIN 2, PXMP2 MPV17"/>
    <property type="match status" value="1"/>
</dbReference>
<reference evidence="7" key="1">
    <citation type="submission" date="2020-11" db="EMBL/GenBank/DDBJ databases">
        <authorList>
            <person name="Tran Van P."/>
        </authorList>
    </citation>
    <scope>NUCLEOTIDE SEQUENCE</scope>
</reference>
<dbReference type="AlphaFoldDB" id="A0A7R9LCZ1"/>
<evidence type="ECO:0000313" key="7">
    <source>
        <dbReference type="EMBL" id="CAD7639406.1"/>
    </source>
</evidence>
<organism evidence="7">
    <name type="scientific">Oppiella nova</name>
    <dbReference type="NCBI Taxonomy" id="334625"/>
    <lineage>
        <taxon>Eukaryota</taxon>
        <taxon>Metazoa</taxon>
        <taxon>Ecdysozoa</taxon>
        <taxon>Arthropoda</taxon>
        <taxon>Chelicerata</taxon>
        <taxon>Arachnida</taxon>
        <taxon>Acari</taxon>
        <taxon>Acariformes</taxon>
        <taxon>Sarcoptiformes</taxon>
        <taxon>Oribatida</taxon>
        <taxon>Brachypylina</taxon>
        <taxon>Oppioidea</taxon>
        <taxon>Oppiidae</taxon>
        <taxon>Oppiella</taxon>
    </lineage>
</organism>
<feature type="transmembrane region" description="Helical" evidence="6">
    <location>
        <begin position="106"/>
        <end position="125"/>
    </location>
</feature>
<comment type="subcellular location">
    <subcellularLocation>
        <location evidence="1">Membrane</location>
        <topology evidence="1">Multi-pass membrane protein</topology>
    </subcellularLocation>
</comment>
<dbReference type="EMBL" id="OC915235">
    <property type="protein sequence ID" value="CAD7639406.1"/>
    <property type="molecule type" value="Genomic_DNA"/>
</dbReference>
<feature type="transmembrane region" description="Helical" evidence="6">
    <location>
        <begin position="20"/>
        <end position="41"/>
    </location>
</feature>
<evidence type="ECO:0000256" key="4">
    <source>
        <dbReference type="ARBA" id="ARBA00022989"/>
    </source>
</evidence>